<name>A0A8T3AVR7_DENNO</name>
<organism evidence="2 3">
    <name type="scientific">Dendrobium nobile</name>
    <name type="common">Orchid</name>
    <dbReference type="NCBI Taxonomy" id="94219"/>
    <lineage>
        <taxon>Eukaryota</taxon>
        <taxon>Viridiplantae</taxon>
        <taxon>Streptophyta</taxon>
        <taxon>Embryophyta</taxon>
        <taxon>Tracheophyta</taxon>
        <taxon>Spermatophyta</taxon>
        <taxon>Magnoliopsida</taxon>
        <taxon>Liliopsida</taxon>
        <taxon>Asparagales</taxon>
        <taxon>Orchidaceae</taxon>
        <taxon>Epidendroideae</taxon>
        <taxon>Malaxideae</taxon>
        <taxon>Dendrobiinae</taxon>
        <taxon>Dendrobium</taxon>
    </lineage>
</organism>
<evidence type="ECO:0000256" key="1">
    <source>
        <dbReference type="SAM" id="SignalP"/>
    </source>
</evidence>
<proteinExistence type="predicted"/>
<reference evidence="2" key="1">
    <citation type="journal article" date="2022" name="Front. Genet.">
        <title>Chromosome-Scale Assembly of the Dendrobium nobile Genome Provides Insights Into the Molecular Mechanism of the Biosynthesis of the Medicinal Active Ingredient of Dendrobium.</title>
        <authorList>
            <person name="Xu Q."/>
            <person name="Niu S.-C."/>
            <person name="Li K.-L."/>
            <person name="Zheng P.-J."/>
            <person name="Zhang X.-J."/>
            <person name="Jia Y."/>
            <person name="Liu Y."/>
            <person name="Niu Y.-X."/>
            <person name="Yu L.-H."/>
            <person name="Chen D.-F."/>
            <person name="Zhang G.-Q."/>
        </authorList>
    </citation>
    <scope>NUCLEOTIDE SEQUENCE</scope>
    <source>
        <tissue evidence="2">Leaf</tissue>
    </source>
</reference>
<dbReference type="Proteomes" id="UP000829196">
    <property type="component" value="Unassembled WGS sequence"/>
</dbReference>
<evidence type="ECO:0000313" key="2">
    <source>
        <dbReference type="EMBL" id="KAI0500409.1"/>
    </source>
</evidence>
<sequence length="114" mass="13195">MSWLRRRGIVGRFNGLWLHFVLIDFCDGMKADMPPEELKPKVRRNPVLAPGEAAAAVEEEEAEKTLCRHLHTILLQQRAQHFIHRPFCGMGQLFWRALHLTCAMCMLPMQISKD</sequence>
<evidence type="ECO:0000313" key="3">
    <source>
        <dbReference type="Proteomes" id="UP000829196"/>
    </source>
</evidence>
<accession>A0A8T3AVR7</accession>
<feature type="signal peptide" evidence="1">
    <location>
        <begin position="1"/>
        <end position="28"/>
    </location>
</feature>
<dbReference type="AlphaFoldDB" id="A0A8T3AVR7"/>
<feature type="chain" id="PRO_5035778683" evidence="1">
    <location>
        <begin position="29"/>
        <end position="114"/>
    </location>
</feature>
<keyword evidence="1" id="KW-0732">Signal</keyword>
<comment type="caution">
    <text evidence="2">The sequence shown here is derived from an EMBL/GenBank/DDBJ whole genome shotgun (WGS) entry which is preliminary data.</text>
</comment>
<protein>
    <submittedName>
        <fullName evidence="2">Uncharacterized protein</fullName>
    </submittedName>
</protein>
<keyword evidence="3" id="KW-1185">Reference proteome</keyword>
<gene>
    <name evidence="2" type="ORF">KFK09_018621</name>
</gene>
<dbReference type="EMBL" id="JAGYWB010000013">
    <property type="protein sequence ID" value="KAI0500409.1"/>
    <property type="molecule type" value="Genomic_DNA"/>
</dbReference>